<reference evidence="1 2" key="1">
    <citation type="submission" date="2019-06" db="EMBL/GenBank/DDBJ databases">
        <title>Sequencing the genomes of 1000 actinobacteria strains.</title>
        <authorList>
            <person name="Klenk H.-P."/>
        </authorList>
    </citation>
    <scope>NUCLEOTIDE SEQUENCE [LARGE SCALE GENOMIC DNA]</scope>
    <source>
        <strain evidence="1 2">DSM 102200</strain>
    </source>
</reference>
<name>A0A543CUU8_9ACTN</name>
<organism evidence="1 2">
    <name type="scientific">Actinoallomurus bryophytorum</name>
    <dbReference type="NCBI Taxonomy" id="1490222"/>
    <lineage>
        <taxon>Bacteria</taxon>
        <taxon>Bacillati</taxon>
        <taxon>Actinomycetota</taxon>
        <taxon>Actinomycetes</taxon>
        <taxon>Streptosporangiales</taxon>
        <taxon>Thermomonosporaceae</taxon>
        <taxon>Actinoallomurus</taxon>
    </lineage>
</organism>
<dbReference type="Proteomes" id="UP000316096">
    <property type="component" value="Unassembled WGS sequence"/>
</dbReference>
<keyword evidence="2" id="KW-1185">Reference proteome</keyword>
<gene>
    <name evidence="1" type="ORF">FB559_6610</name>
</gene>
<dbReference type="OrthoDB" id="275232at2"/>
<protein>
    <submittedName>
        <fullName evidence="1">Uncharacterized protein</fullName>
    </submittedName>
</protein>
<proteinExistence type="predicted"/>
<evidence type="ECO:0000313" key="2">
    <source>
        <dbReference type="Proteomes" id="UP000316096"/>
    </source>
</evidence>
<evidence type="ECO:0000313" key="1">
    <source>
        <dbReference type="EMBL" id="TQM00885.1"/>
    </source>
</evidence>
<accession>A0A543CUU8</accession>
<dbReference type="AlphaFoldDB" id="A0A543CUU8"/>
<comment type="caution">
    <text evidence="1">The sequence shown here is derived from an EMBL/GenBank/DDBJ whole genome shotgun (WGS) entry which is preliminary data.</text>
</comment>
<sequence>MTVADHLIAALAEVDSGTPRVEVFDDGAVPAPYQDAALAAGAVVRNAVRTSLRLARTFDGADRDRGPFFRPDHPRLDGPVGERVLAYLRSGEVVFDAPGAMDDLLDADRVAAVPVGFRSDGRWVWPEAVAYYLKRHRLAPEPELVAHILDATAPPGALSRLTRHQALATLFAPGDAEPVWQAG</sequence>
<dbReference type="EMBL" id="VFOZ01000001">
    <property type="protein sequence ID" value="TQM00885.1"/>
    <property type="molecule type" value="Genomic_DNA"/>
</dbReference>
<dbReference type="RefSeq" id="WP_141960773.1">
    <property type="nucleotide sequence ID" value="NZ_VFOZ01000001.1"/>
</dbReference>